<dbReference type="AlphaFoldDB" id="A0A397UZL4"/>
<dbReference type="InterPro" id="IPR032675">
    <property type="entry name" value="LRR_dom_sf"/>
</dbReference>
<name>A0A397UZL4_9GLOM</name>
<dbReference type="SUPFAM" id="SSF52047">
    <property type="entry name" value="RNI-like"/>
    <property type="match status" value="1"/>
</dbReference>
<dbReference type="OrthoDB" id="2394522at2759"/>
<proteinExistence type="predicted"/>
<dbReference type="EMBL" id="QKWP01000775">
    <property type="protein sequence ID" value="RIB15041.1"/>
    <property type="molecule type" value="Genomic_DNA"/>
</dbReference>
<comment type="caution">
    <text evidence="1">The sequence shown here is derived from an EMBL/GenBank/DDBJ whole genome shotgun (WGS) entry which is preliminary data.</text>
</comment>
<gene>
    <name evidence="1" type="ORF">C2G38_2193361</name>
</gene>
<accession>A0A397UZL4</accession>
<dbReference type="Gene3D" id="3.80.10.10">
    <property type="entry name" value="Ribonuclease Inhibitor"/>
    <property type="match status" value="1"/>
</dbReference>
<organism evidence="1 2">
    <name type="scientific">Gigaspora rosea</name>
    <dbReference type="NCBI Taxonomy" id="44941"/>
    <lineage>
        <taxon>Eukaryota</taxon>
        <taxon>Fungi</taxon>
        <taxon>Fungi incertae sedis</taxon>
        <taxon>Mucoromycota</taxon>
        <taxon>Glomeromycotina</taxon>
        <taxon>Glomeromycetes</taxon>
        <taxon>Diversisporales</taxon>
        <taxon>Gigasporaceae</taxon>
        <taxon>Gigaspora</taxon>
    </lineage>
</organism>
<keyword evidence="2" id="KW-1185">Reference proteome</keyword>
<dbReference type="Proteomes" id="UP000266673">
    <property type="component" value="Unassembled WGS sequence"/>
</dbReference>
<sequence>MSLNEKQFIKKFFNISRSEYKSLLPYASFLRFININNFMDAVINFWQKFRKSSQNCMRKIYIEMISKFLIQLLINKSTKIQYFKFVDLYFTIYPNLGNSLVKLVEIQNGLKHLTLTNTFNKHFLNALRSQSHTLSSIEFNSVKLKQISLISYIKNCQSLSKLTICNCFFESEGDKFNLVDQIPLKQLVIYNSIAPVIALLFLCNSSLETFKIIGPCCGDKIEKIFEITFESCPYIVDLSIGLITCILDYLEIPWIPSLQYLILYQNHFAVNLISTKLDDYLEKLAKSLPKYIKEIKIWMVLQPGYEDEVNLDDLCTFFSNINSKSSSVLLEIVIPYNAQVVSKSIQFDEFGNPEKIETKNLKNLISYNTSVDILF</sequence>
<reference evidence="1 2" key="1">
    <citation type="submission" date="2018-06" db="EMBL/GenBank/DDBJ databases">
        <title>Comparative genomics reveals the genomic features of Rhizophagus irregularis, R. cerebriforme, R. diaphanum and Gigaspora rosea, and their symbiotic lifestyle signature.</title>
        <authorList>
            <person name="Morin E."/>
            <person name="San Clemente H."/>
            <person name="Chen E.C.H."/>
            <person name="De La Providencia I."/>
            <person name="Hainaut M."/>
            <person name="Kuo A."/>
            <person name="Kohler A."/>
            <person name="Murat C."/>
            <person name="Tang N."/>
            <person name="Roy S."/>
            <person name="Loubradou J."/>
            <person name="Henrissat B."/>
            <person name="Grigoriev I.V."/>
            <person name="Corradi N."/>
            <person name="Roux C."/>
            <person name="Martin F.M."/>
        </authorList>
    </citation>
    <scope>NUCLEOTIDE SEQUENCE [LARGE SCALE GENOMIC DNA]</scope>
    <source>
        <strain evidence="1 2">DAOM 194757</strain>
    </source>
</reference>
<protein>
    <submittedName>
        <fullName evidence="1">Uncharacterized protein</fullName>
    </submittedName>
</protein>
<evidence type="ECO:0000313" key="1">
    <source>
        <dbReference type="EMBL" id="RIB15041.1"/>
    </source>
</evidence>
<evidence type="ECO:0000313" key="2">
    <source>
        <dbReference type="Proteomes" id="UP000266673"/>
    </source>
</evidence>